<name>A0A918CAA1_9DEIO</name>
<dbReference type="InterPro" id="IPR015987">
    <property type="entry name" value="UCP022704"/>
</dbReference>
<dbReference type="Proteomes" id="UP000603865">
    <property type="component" value="Unassembled WGS sequence"/>
</dbReference>
<protein>
    <recommendedName>
        <fullName evidence="3">DUF1349 domain-containing protein</fullName>
    </recommendedName>
</protein>
<keyword evidence="2" id="KW-1185">Reference proteome</keyword>
<dbReference type="Gene3D" id="2.60.120.200">
    <property type="match status" value="1"/>
</dbReference>
<accession>A0A918CAA1</accession>
<dbReference type="PANTHER" id="PTHR35332">
    <property type="entry name" value="REGULATION OF ENOLASE PROTEIN 1"/>
    <property type="match status" value="1"/>
</dbReference>
<evidence type="ECO:0008006" key="3">
    <source>
        <dbReference type="Google" id="ProtNLM"/>
    </source>
</evidence>
<evidence type="ECO:0000313" key="2">
    <source>
        <dbReference type="Proteomes" id="UP000603865"/>
    </source>
</evidence>
<dbReference type="InterPro" id="IPR013320">
    <property type="entry name" value="ConA-like_dom_sf"/>
</dbReference>
<dbReference type="RefSeq" id="WP_189091299.1">
    <property type="nucleotide sequence ID" value="NZ_BMQL01000017.1"/>
</dbReference>
<comment type="caution">
    <text evidence="1">The sequence shown here is derived from an EMBL/GenBank/DDBJ whole genome shotgun (WGS) entry which is preliminary data.</text>
</comment>
<dbReference type="AlphaFoldDB" id="A0A918CAA1"/>
<dbReference type="Pfam" id="PF07081">
    <property type="entry name" value="DUF1349"/>
    <property type="match status" value="1"/>
</dbReference>
<gene>
    <name evidence="1" type="ORF">GCM10008957_29660</name>
</gene>
<proteinExistence type="predicted"/>
<organism evidence="1 2">
    <name type="scientific">Deinococcus ruber</name>
    <dbReference type="NCBI Taxonomy" id="1848197"/>
    <lineage>
        <taxon>Bacteria</taxon>
        <taxon>Thermotogati</taxon>
        <taxon>Deinococcota</taxon>
        <taxon>Deinococci</taxon>
        <taxon>Deinococcales</taxon>
        <taxon>Deinococcaceae</taxon>
        <taxon>Deinococcus</taxon>
    </lineage>
</organism>
<dbReference type="InterPro" id="IPR009784">
    <property type="entry name" value="DUF1349"/>
</dbReference>
<sequence>MWTTPPIRAEQQGDSLTVFTAPSSDFWRVTHYGFIRDNGHFLPQEVQGDFVAEIEVRGAYRDQYDQAGLMLRISETVWLKCGVEYVEGRQHLSAVVTNEYSDWSVLPLDDAPVSFRLRVERRGQTVEVQAALSEDGQGFSAFQMLRLAWLPLPDAVQIGPMCASPDGQGFEVVFSGLRVNALE</sequence>
<reference evidence="1" key="2">
    <citation type="submission" date="2020-09" db="EMBL/GenBank/DDBJ databases">
        <authorList>
            <person name="Sun Q."/>
            <person name="Ohkuma M."/>
        </authorList>
    </citation>
    <scope>NUCLEOTIDE SEQUENCE</scope>
    <source>
        <strain evidence="1">JCM 31311</strain>
    </source>
</reference>
<dbReference type="PANTHER" id="PTHR35332:SF2">
    <property type="entry name" value="REGULATION OF ENOLASE PROTEIN 1"/>
    <property type="match status" value="1"/>
</dbReference>
<dbReference type="SUPFAM" id="SSF49899">
    <property type="entry name" value="Concanavalin A-like lectins/glucanases"/>
    <property type="match status" value="1"/>
</dbReference>
<evidence type="ECO:0000313" key="1">
    <source>
        <dbReference type="EMBL" id="GGR14863.1"/>
    </source>
</evidence>
<dbReference type="PIRSF" id="PIRSF022704">
    <property type="entry name" value="UCP022704"/>
    <property type="match status" value="1"/>
</dbReference>
<reference evidence="1" key="1">
    <citation type="journal article" date="2014" name="Int. J. Syst. Evol. Microbiol.">
        <title>Complete genome sequence of Corynebacterium casei LMG S-19264T (=DSM 44701T), isolated from a smear-ripened cheese.</title>
        <authorList>
            <consortium name="US DOE Joint Genome Institute (JGI-PGF)"/>
            <person name="Walter F."/>
            <person name="Albersmeier A."/>
            <person name="Kalinowski J."/>
            <person name="Ruckert C."/>
        </authorList>
    </citation>
    <scope>NUCLEOTIDE SEQUENCE</scope>
    <source>
        <strain evidence="1">JCM 31311</strain>
    </source>
</reference>
<dbReference type="EMBL" id="BMQL01000017">
    <property type="protein sequence ID" value="GGR14863.1"/>
    <property type="molecule type" value="Genomic_DNA"/>
</dbReference>